<proteinExistence type="predicted"/>
<name>A0A2I0U1A0_LIMLA</name>
<evidence type="ECO:0000313" key="2">
    <source>
        <dbReference type="Proteomes" id="UP000233556"/>
    </source>
</evidence>
<dbReference type="Proteomes" id="UP000233556">
    <property type="component" value="Unassembled WGS sequence"/>
</dbReference>
<keyword evidence="2" id="KW-1185">Reference proteome</keyword>
<gene>
    <name evidence="1" type="ORF">llap_9833</name>
</gene>
<reference evidence="2" key="2">
    <citation type="submission" date="2017-12" db="EMBL/GenBank/DDBJ databases">
        <title>Genome sequence of the Bar-tailed Godwit (Limosa lapponica baueri).</title>
        <authorList>
            <person name="Lima N.C.B."/>
            <person name="Parody-Merino A.M."/>
            <person name="Battley P.F."/>
            <person name="Fidler A.E."/>
            <person name="Prosdocimi F."/>
        </authorList>
    </citation>
    <scope>NUCLEOTIDE SEQUENCE [LARGE SCALE GENOMIC DNA]</scope>
</reference>
<evidence type="ECO:0000313" key="1">
    <source>
        <dbReference type="EMBL" id="PKU39857.1"/>
    </source>
</evidence>
<dbReference type="AlphaFoldDB" id="A0A2I0U1A0"/>
<protein>
    <submittedName>
        <fullName evidence="1">Uncharacterized protein</fullName>
    </submittedName>
</protein>
<sequence length="87" mass="9775">MHSFVCRQKLSSVVWCAALFTSQRQSQSGDLLPPVVCLEVATPIDEMDFSTSKVRVRRVVEEENSTLMNSHLAVIVNILMNSSWFSS</sequence>
<accession>A0A2I0U1A0</accession>
<organism evidence="1 2">
    <name type="scientific">Limosa lapponica baueri</name>
    <dbReference type="NCBI Taxonomy" id="1758121"/>
    <lineage>
        <taxon>Eukaryota</taxon>
        <taxon>Metazoa</taxon>
        <taxon>Chordata</taxon>
        <taxon>Craniata</taxon>
        <taxon>Vertebrata</taxon>
        <taxon>Euteleostomi</taxon>
        <taxon>Archelosauria</taxon>
        <taxon>Archosauria</taxon>
        <taxon>Dinosauria</taxon>
        <taxon>Saurischia</taxon>
        <taxon>Theropoda</taxon>
        <taxon>Coelurosauria</taxon>
        <taxon>Aves</taxon>
        <taxon>Neognathae</taxon>
        <taxon>Neoaves</taxon>
        <taxon>Charadriiformes</taxon>
        <taxon>Scolopacidae</taxon>
        <taxon>Limosa</taxon>
    </lineage>
</organism>
<reference evidence="2" key="1">
    <citation type="submission" date="2017-11" db="EMBL/GenBank/DDBJ databases">
        <authorList>
            <person name="Lima N.C."/>
            <person name="Parody-Merino A.M."/>
            <person name="Battley P.F."/>
            <person name="Fidler A.E."/>
            <person name="Prosdocimi F."/>
        </authorList>
    </citation>
    <scope>NUCLEOTIDE SEQUENCE [LARGE SCALE GENOMIC DNA]</scope>
</reference>
<dbReference type="EMBL" id="KZ506394">
    <property type="protein sequence ID" value="PKU39857.1"/>
    <property type="molecule type" value="Genomic_DNA"/>
</dbReference>